<evidence type="ECO:0000313" key="4">
    <source>
        <dbReference type="EMBL" id="KAH0592228.1"/>
    </source>
</evidence>
<name>A0A9P8M1K5_9HYPO</name>
<gene>
    <name evidence="4" type="ORF">MHUMG1_09974</name>
</gene>
<dbReference type="EMBL" id="JACEFI010000034">
    <property type="protein sequence ID" value="KAH0592228.1"/>
    <property type="molecule type" value="Genomic_DNA"/>
</dbReference>
<accession>A0A9P8M1K5</accession>
<proteinExistence type="predicted"/>
<keyword evidence="2" id="KW-0732">Signal</keyword>
<feature type="signal peptide" evidence="2">
    <location>
        <begin position="1"/>
        <end position="21"/>
    </location>
</feature>
<sequence length="334" mass="35849">MIRKAVITLAVTLTAVSAAAAAIDKRIIGGEEANDSDFPFIVSIGSSAEGLSGHICGGTLLDNTTVLTAAHCLKDANYVRAGTRDLSKSAVVGKVEFVKAHPDYKPGSSRRGGGPFAVNDIGILKLSTPIEKSNKIQYATLPDDDSDPVVNSIAVTAGCYEHGTISQVEKLQKIEIPVHPGENCSEVTPDAASRGTIICAGGYGKNVFTLDSGGPLIDQETDRLIGVVVGGIKDIQYPSIYTKVGSYIPFIKEYLWSVSNPDPTARPITEAREEKLRPAIFLREQVKNYCEKKFAENVFDCFSAAGDCKGLQKPDGNMDEVFQCMDKKLDVTRE</sequence>
<evidence type="ECO:0000259" key="3">
    <source>
        <dbReference type="PROSITE" id="PS50240"/>
    </source>
</evidence>
<dbReference type="Pfam" id="PF00089">
    <property type="entry name" value="Trypsin"/>
    <property type="match status" value="1"/>
</dbReference>
<dbReference type="CDD" id="cd00190">
    <property type="entry name" value="Tryp_SPc"/>
    <property type="match status" value="1"/>
</dbReference>
<keyword evidence="1" id="KW-1015">Disulfide bond</keyword>
<dbReference type="Gene3D" id="2.40.10.10">
    <property type="entry name" value="Trypsin-like serine proteases"/>
    <property type="match status" value="1"/>
</dbReference>
<dbReference type="GO" id="GO:0006508">
    <property type="term" value="P:proteolysis"/>
    <property type="evidence" value="ECO:0007669"/>
    <property type="project" value="InterPro"/>
</dbReference>
<reference evidence="4 5" key="1">
    <citation type="submission" date="2020-07" db="EMBL/GenBank/DDBJ databases">
        <title>Metarhizium humberi genome.</title>
        <authorList>
            <person name="Lysoe E."/>
        </authorList>
    </citation>
    <scope>NUCLEOTIDE SEQUENCE [LARGE SCALE GENOMIC DNA]</scope>
    <source>
        <strain evidence="4 5">ESALQ1638</strain>
    </source>
</reference>
<dbReference type="Proteomes" id="UP000764110">
    <property type="component" value="Unassembled WGS sequence"/>
</dbReference>
<dbReference type="InterPro" id="IPR051487">
    <property type="entry name" value="Ser/Thr_Proteases_Immune/Dev"/>
</dbReference>
<dbReference type="SMART" id="SM00020">
    <property type="entry name" value="Tryp_SPc"/>
    <property type="match status" value="1"/>
</dbReference>
<evidence type="ECO:0000256" key="1">
    <source>
        <dbReference type="ARBA" id="ARBA00023157"/>
    </source>
</evidence>
<protein>
    <recommendedName>
        <fullName evidence="3">Peptidase S1 domain-containing protein</fullName>
    </recommendedName>
</protein>
<dbReference type="SUPFAM" id="SSF50494">
    <property type="entry name" value="Trypsin-like serine proteases"/>
    <property type="match status" value="1"/>
</dbReference>
<comment type="caution">
    <text evidence="4">The sequence shown here is derived from an EMBL/GenBank/DDBJ whole genome shotgun (WGS) entry which is preliminary data.</text>
</comment>
<feature type="domain" description="Peptidase S1" evidence="3">
    <location>
        <begin position="27"/>
        <end position="256"/>
    </location>
</feature>
<dbReference type="AlphaFoldDB" id="A0A9P8M1K5"/>
<dbReference type="PROSITE" id="PS00134">
    <property type="entry name" value="TRYPSIN_HIS"/>
    <property type="match status" value="1"/>
</dbReference>
<dbReference type="PRINTS" id="PR00722">
    <property type="entry name" value="CHYMOTRYPSIN"/>
</dbReference>
<dbReference type="InterPro" id="IPR043504">
    <property type="entry name" value="Peptidase_S1_PA_chymotrypsin"/>
</dbReference>
<dbReference type="GO" id="GO:0004252">
    <property type="term" value="F:serine-type endopeptidase activity"/>
    <property type="evidence" value="ECO:0007669"/>
    <property type="project" value="InterPro"/>
</dbReference>
<dbReference type="InterPro" id="IPR001314">
    <property type="entry name" value="Peptidase_S1A"/>
</dbReference>
<evidence type="ECO:0000313" key="5">
    <source>
        <dbReference type="Proteomes" id="UP000764110"/>
    </source>
</evidence>
<organism evidence="4 5">
    <name type="scientific">Metarhizium humberi</name>
    <dbReference type="NCBI Taxonomy" id="2596975"/>
    <lineage>
        <taxon>Eukaryota</taxon>
        <taxon>Fungi</taxon>
        <taxon>Dikarya</taxon>
        <taxon>Ascomycota</taxon>
        <taxon>Pezizomycotina</taxon>
        <taxon>Sordariomycetes</taxon>
        <taxon>Hypocreomycetidae</taxon>
        <taxon>Hypocreales</taxon>
        <taxon>Clavicipitaceae</taxon>
        <taxon>Metarhizium</taxon>
    </lineage>
</organism>
<dbReference type="InterPro" id="IPR009003">
    <property type="entry name" value="Peptidase_S1_PA"/>
</dbReference>
<feature type="chain" id="PRO_5040497903" description="Peptidase S1 domain-containing protein" evidence="2">
    <location>
        <begin position="22"/>
        <end position="334"/>
    </location>
</feature>
<dbReference type="PANTHER" id="PTHR24256">
    <property type="entry name" value="TRYPTASE-RELATED"/>
    <property type="match status" value="1"/>
</dbReference>
<dbReference type="InterPro" id="IPR001254">
    <property type="entry name" value="Trypsin_dom"/>
</dbReference>
<evidence type="ECO:0000256" key="2">
    <source>
        <dbReference type="SAM" id="SignalP"/>
    </source>
</evidence>
<dbReference type="InterPro" id="IPR018114">
    <property type="entry name" value="TRYPSIN_HIS"/>
</dbReference>
<dbReference type="PROSITE" id="PS50240">
    <property type="entry name" value="TRYPSIN_DOM"/>
    <property type="match status" value="1"/>
</dbReference>
<keyword evidence="5" id="KW-1185">Reference proteome</keyword>